<accession>A0A0A6UE21</accession>
<dbReference type="AlphaFoldDB" id="A0A0A6UE21"/>
<dbReference type="Proteomes" id="UP000054537">
    <property type="component" value="Unassembled WGS sequence"/>
</dbReference>
<dbReference type="NCBIfam" id="TIGR03592">
    <property type="entry name" value="yidC_oxa1_cterm"/>
    <property type="match status" value="1"/>
</dbReference>
<evidence type="ECO:0000313" key="21">
    <source>
        <dbReference type="Proteomes" id="UP000054537"/>
    </source>
</evidence>
<dbReference type="Pfam" id="PF02096">
    <property type="entry name" value="60KD_IMP"/>
    <property type="match status" value="1"/>
</dbReference>
<feature type="transmembrane region" description="Helical" evidence="18">
    <location>
        <begin position="183"/>
        <end position="202"/>
    </location>
</feature>
<evidence type="ECO:0000256" key="9">
    <source>
        <dbReference type="ARBA" id="ARBA00023136"/>
    </source>
</evidence>
<keyword evidence="8 18" id="KW-1133">Transmembrane helix</keyword>
<evidence type="ECO:0000256" key="4">
    <source>
        <dbReference type="ARBA" id="ARBA00022448"/>
    </source>
</evidence>
<feature type="transmembrane region" description="Helical" evidence="18">
    <location>
        <begin position="109"/>
        <end position="126"/>
    </location>
</feature>
<evidence type="ECO:0000256" key="8">
    <source>
        <dbReference type="ARBA" id="ARBA00022989"/>
    </source>
</evidence>
<evidence type="ECO:0000256" key="18">
    <source>
        <dbReference type="SAM" id="Phobius"/>
    </source>
</evidence>
<gene>
    <name evidence="20" type="ORF">MB27_35690</name>
</gene>
<evidence type="ECO:0000256" key="11">
    <source>
        <dbReference type="ARBA" id="ARBA00025034"/>
    </source>
</evidence>
<dbReference type="GO" id="GO:0051205">
    <property type="term" value="P:protein insertion into membrane"/>
    <property type="evidence" value="ECO:0007669"/>
    <property type="project" value="TreeGrafter"/>
</dbReference>
<feature type="compositionally biased region" description="Polar residues" evidence="17">
    <location>
        <begin position="272"/>
        <end position="281"/>
    </location>
</feature>
<feature type="transmembrane region" description="Helical" evidence="18">
    <location>
        <begin position="7"/>
        <end position="23"/>
    </location>
</feature>
<dbReference type="GO" id="GO:0032977">
    <property type="term" value="F:membrane insertase activity"/>
    <property type="evidence" value="ECO:0007669"/>
    <property type="project" value="InterPro"/>
</dbReference>
<evidence type="ECO:0000256" key="17">
    <source>
        <dbReference type="SAM" id="MobiDB-lite"/>
    </source>
</evidence>
<keyword evidence="10" id="KW-0143">Chaperone</keyword>
<dbReference type="EMBL" id="JRTT01000132">
    <property type="protein sequence ID" value="KHD73288.1"/>
    <property type="molecule type" value="Genomic_DNA"/>
</dbReference>
<evidence type="ECO:0000256" key="16">
    <source>
        <dbReference type="RuleBase" id="RU003945"/>
    </source>
</evidence>
<evidence type="ECO:0000256" key="13">
    <source>
        <dbReference type="ARBA" id="ARBA00031538"/>
    </source>
</evidence>
<dbReference type="OrthoDB" id="9780552at2"/>
<dbReference type="GO" id="GO:0005886">
    <property type="term" value="C:plasma membrane"/>
    <property type="evidence" value="ECO:0007669"/>
    <property type="project" value="UniProtKB-SubCell"/>
</dbReference>
<feature type="transmembrane region" description="Helical" evidence="18">
    <location>
        <begin position="223"/>
        <end position="247"/>
    </location>
</feature>
<comment type="caution">
    <text evidence="20">The sequence shown here is derived from an EMBL/GenBank/DDBJ whole genome shotgun (WGS) entry which is preliminary data.</text>
</comment>
<keyword evidence="4" id="KW-0813">Transport</keyword>
<dbReference type="RefSeq" id="WP_043532345.1">
    <property type="nucleotide sequence ID" value="NZ_BAABKU010000005.1"/>
</dbReference>
<sequence length="335" mass="36295">MFSALMSVVYHVISAVLLFWHSAWDRLLGDPHAVATDWAWVLGIVFLVLTVRAVLFPLFLRQVRSQRAMQRLQPRFRELQAEHKGDPQALQAGLAELYRSEKASPFGQFLPMLLQFPIFIGLLHVLRHLQPSITDPAARTLYGWTATQFADASHAELFGAPIAAGFQTAVTDLDALAAHGPTVQIVAAVLIAAMVTTTFLTSRMSILKTGWSDNPQQRTVQRVILYVIPFSLLVSGLIFPIGVLLYWTTQNLIALAQQVYIHRRYPTPDTAPVTQPSSPASTPRPGAKPSASPAPGGGAKPSASSGPGGGAKPSASSTPRAGARPASARRKRSRR</sequence>
<keyword evidence="21" id="KW-1185">Reference proteome</keyword>
<dbReference type="STRING" id="1869.MB27_35690"/>
<organism evidence="20 21">
    <name type="scientific">Actinoplanes utahensis</name>
    <dbReference type="NCBI Taxonomy" id="1869"/>
    <lineage>
        <taxon>Bacteria</taxon>
        <taxon>Bacillati</taxon>
        <taxon>Actinomycetota</taxon>
        <taxon>Actinomycetes</taxon>
        <taxon>Micromonosporales</taxon>
        <taxon>Micromonosporaceae</taxon>
        <taxon>Actinoplanes</taxon>
    </lineage>
</organism>
<dbReference type="InterPro" id="IPR028055">
    <property type="entry name" value="YidC/Oxa/ALB_C"/>
</dbReference>
<evidence type="ECO:0000256" key="10">
    <source>
        <dbReference type="ARBA" id="ARBA00023186"/>
    </source>
</evidence>
<comment type="function">
    <text evidence="11">Required for the insertion and/or proper folding and/or complex formation of integral membrane proteins into the membrane. Involved in integration of membrane proteins that insert both dependently and independently of the Sec translocase complex, as well as at least some lipoproteins. Aids folding of multispanning membrane proteins.</text>
</comment>
<reference evidence="20 21" key="1">
    <citation type="submission" date="2014-10" db="EMBL/GenBank/DDBJ databases">
        <title>Draft genome sequence of Actinoplanes utahensis NRRL 12052.</title>
        <authorList>
            <person name="Velasco-Bucheli B."/>
            <person name="del Cerro C."/>
            <person name="Hormigo D."/>
            <person name="Garcia J.L."/>
            <person name="Acebal C."/>
            <person name="Arroyo M."/>
            <person name="de la Mata I."/>
        </authorList>
    </citation>
    <scope>NUCLEOTIDE SEQUENCE [LARGE SCALE GENOMIC DNA]</scope>
    <source>
        <strain evidence="20 21">NRRL 12052</strain>
    </source>
</reference>
<evidence type="ECO:0000256" key="7">
    <source>
        <dbReference type="ARBA" id="ARBA00022927"/>
    </source>
</evidence>
<evidence type="ECO:0000256" key="15">
    <source>
        <dbReference type="ARBA" id="ARBA00033342"/>
    </source>
</evidence>
<dbReference type="CDD" id="cd20070">
    <property type="entry name" value="5TM_YidC_Alb3"/>
    <property type="match status" value="1"/>
</dbReference>
<feature type="compositionally biased region" description="Low complexity" evidence="17">
    <location>
        <begin position="285"/>
        <end position="305"/>
    </location>
</feature>
<dbReference type="GO" id="GO:0015031">
    <property type="term" value="P:protein transport"/>
    <property type="evidence" value="ECO:0007669"/>
    <property type="project" value="UniProtKB-KW"/>
</dbReference>
<comment type="subcellular location">
    <subcellularLocation>
        <location evidence="1">Cell membrane</location>
        <topology evidence="1">Multi-pass membrane protein</topology>
    </subcellularLocation>
    <subcellularLocation>
        <location evidence="16">Membrane</location>
        <topology evidence="16">Multi-pass membrane protein</topology>
    </subcellularLocation>
</comment>
<name>A0A0A6UE21_ACTUT</name>
<evidence type="ECO:0000259" key="19">
    <source>
        <dbReference type="Pfam" id="PF02096"/>
    </source>
</evidence>
<dbReference type="PANTHER" id="PTHR12428:SF65">
    <property type="entry name" value="CYTOCHROME C OXIDASE ASSEMBLY PROTEIN COX18, MITOCHONDRIAL"/>
    <property type="match status" value="1"/>
</dbReference>
<keyword evidence="9 18" id="KW-0472">Membrane</keyword>
<dbReference type="InterPro" id="IPR001708">
    <property type="entry name" value="YidC/ALB3/OXA1/COX18"/>
</dbReference>
<feature type="domain" description="Membrane insertase YidC/Oxa/ALB C-terminal" evidence="19">
    <location>
        <begin position="40"/>
        <end position="263"/>
    </location>
</feature>
<comment type="subunit">
    <text evidence="12">Interacts with the Sec translocase complex via SecD. Specifically interacts with transmembrane segments of nascent integral membrane proteins during membrane integration.</text>
</comment>
<keyword evidence="5" id="KW-1003">Cell membrane</keyword>
<feature type="region of interest" description="Disordered" evidence="17">
    <location>
        <begin position="269"/>
        <end position="335"/>
    </location>
</feature>
<proteinExistence type="inferred from homology"/>
<evidence type="ECO:0000256" key="12">
    <source>
        <dbReference type="ARBA" id="ARBA00026028"/>
    </source>
</evidence>
<evidence type="ECO:0000256" key="3">
    <source>
        <dbReference type="ARBA" id="ARBA00015325"/>
    </source>
</evidence>
<evidence type="ECO:0000256" key="2">
    <source>
        <dbReference type="ARBA" id="ARBA00010527"/>
    </source>
</evidence>
<evidence type="ECO:0000313" key="20">
    <source>
        <dbReference type="EMBL" id="KHD73288.1"/>
    </source>
</evidence>
<keyword evidence="6 16" id="KW-0812">Transmembrane</keyword>
<evidence type="ECO:0000256" key="6">
    <source>
        <dbReference type="ARBA" id="ARBA00022692"/>
    </source>
</evidence>
<evidence type="ECO:0000256" key="5">
    <source>
        <dbReference type="ARBA" id="ARBA00022475"/>
    </source>
</evidence>
<dbReference type="InterPro" id="IPR047196">
    <property type="entry name" value="YidC_ALB_C"/>
</dbReference>
<evidence type="ECO:0000256" key="14">
    <source>
        <dbReference type="ARBA" id="ARBA00033245"/>
    </source>
</evidence>
<feature type="compositionally biased region" description="Low complexity" evidence="17">
    <location>
        <begin position="312"/>
        <end position="326"/>
    </location>
</feature>
<protein>
    <recommendedName>
        <fullName evidence="3">Membrane protein insertase YidC</fullName>
    </recommendedName>
    <alternativeName>
        <fullName evidence="15">Foldase YidC</fullName>
    </alternativeName>
    <alternativeName>
        <fullName evidence="14">Membrane integrase YidC</fullName>
    </alternativeName>
    <alternativeName>
        <fullName evidence="13">Membrane protein YidC</fullName>
    </alternativeName>
</protein>
<evidence type="ECO:0000256" key="1">
    <source>
        <dbReference type="ARBA" id="ARBA00004651"/>
    </source>
</evidence>
<feature type="transmembrane region" description="Helical" evidence="18">
    <location>
        <begin position="38"/>
        <end position="60"/>
    </location>
</feature>
<comment type="similarity">
    <text evidence="2">Belongs to the OXA1/ALB3/YidC family. Type 1 subfamily.</text>
</comment>
<dbReference type="eggNOG" id="COG0706">
    <property type="taxonomic scope" value="Bacteria"/>
</dbReference>
<dbReference type="PANTHER" id="PTHR12428">
    <property type="entry name" value="OXA1"/>
    <property type="match status" value="1"/>
</dbReference>
<keyword evidence="7" id="KW-0653">Protein transport</keyword>